<evidence type="ECO:0000313" key="3">
    <source>
        <dbReference type="Proteomes" id="UP000593564"/>
    </source>
</evidence>
<sequence length="66" mass="7214">MFTALQGVAQPQQLPPHQQAQLHPQAQPHPPQAQPHPQPQLLPPLYLAWAPQEVAPALPTLTARPV</sequence>
<reference evidence="2 3" key="2">
    <citation type="submission" date="2020-07" db="EMBL/GenBank/DDBJ databases">
        <title>Genome assembly of wild tea tree DASZ reveals pedigree and selection history of tea varieties.</title>
        <authorList>
            <person name="Zhang W."/>
        </authorList>
    </citation>
    <scope>NUCLEOTIDE SEQUENCE [LARGE SCALE GENOMIC DNA]</scope>
    <source>
        <strain evidence="3">cv. G240</strain>
        <tissue evidence="2">Leaf</tissue>
    </source>
</reference>
<comment type="caution">
    <text evidence="2">The sequence shown here is derived from an EMBL/GenBank/DDBJ whole genome shotgun (WGS) entry which is preliminary data.</text>
</comment>
<dbReference type="Proteomes" id="UP000593564">
    <property type="component" value="Unassembled WGS sequence"/>
</dbReference>
<evidence type="ECO:0000313" key="2">
    <source>
        <dbReference type="EMBL" id="KAF5939161.1"/>
    </source>
</evidence>
<proteinExistence type="predicted"/>
<gene>
    <name evidence="2" type="ORF">HYC85_023420</name>
</gene>
<accession>A0A7J7GGX4</accession>
<feature type="compositionally biased region" description="Pro residues" evidence="1">
    <location>
        <begin position="27"/>
        <end position="42"/>
    </location>
</feature>
<feature type="region of interest" description="Disordered" evidence="1">
    <location>
        <begin position="1"/>
        <end position="42"/>
    </location>
</feature>
<feature type="compositionally biased region" description="Low complexity" evidence="1">
    <location>
        <begin position="9"/>
        <end position="26"/>
    </location>
</feature>
<keyword evidence="3" id="KW-1185">Reference proteome</keyword>
<dbReference type="EMBL" id="JACBKZ010000011">
    <property type="protein sequence ID" value="KAF5939161.1"/>
    <property type="molecule type" value="Genomic_DNA"/>
</dbReference>
<evidence type="ECO:0000256" key="1">
    <source>
        <dbReference type="SAM" id="MobiDB-lite"/>
    </source>
</evidence>
<name>A0A7J7GGX4_CAMSI</name>
<reference evidence="3" key="1">
    <citation type="journal article" date="2020" name="Nat. Commun.">
        <title>Genome assembly of wild tea tree DASZ reveals pedigree and selection history of tea varieties.</title>
        <authorList>
            <person name="Zhang W."/>
            <person name="Zhang Y."/>
            <person name="Qiu H."/>
            <person name="Guo Y."/>
            <person name="Wan H."/>
            <person name="Zhang X."/>
            <person name="Scossa F."/>
            <person name="Alseekh S."/>
            <person name="Zhang Q."/>
            <person name="Wang P."/>
            <person name="Xu L."/>
            <person name="Schmidt M.H."/>
            <person name="Jia X."/>
            <person name="Li D."/>
            <person name="Zhu A."/>
            <person name="Guo F."/>
            <person name="Chen W."/>
            <person name="Ni D."/>
            <person name="Usadel B."/>
            <person name="Fernie A.R."/>
            <person name="Wen W."/>
        </authorList>
    </citation>
    <scope>NUCLEOTIDE SEQUENCE [LARGE SCALE GENOMIC DNA]</scope>
    <source>
        <strain evidence="3">cv. G240</strain>
    </source>
</reference>
<dbReference type="AlphaFoldDB" id="A0A7J7GGX4"/>
<protein>
    <submittedName>
        <fullName evidence="2">Uncharacterized protein</fullName>
    </submittedName>
</protein>
<organism evidence="2 3">
    <name type="scientific">Camellia sinensis</name>
    <name type="common">Tea plant</name>
    <name type="synonym">Thea sinensis</name>
    <dbReference type="NCBI Taxonomy" id="4442"/>
    <lineage>
        <taxon>Eukaryota</taxon>
        <taxon>Viridiplantae</taxon>
        <taxon>Streptophyta</taxon>
        <taxon>Embryophyta</taxon>
        <taxon>Tracheophyta</taxon>
        <taxon>Spermatophyta</taxon>
        <taxon>Magnoliopsida</taxon>
        <taxon>eudicotyledons</taxon>
        <taxon>Gunneridae</taxon>
        <taxon>Pentapetalae</taxon>
        <taxon>asterids</taxon>
        <taxon>Ericales</taxon>
        <taxon>Theaceae</taxon>
        <taxon>Camellia</taxon>
    </lineage>
</organism>